<reference evidence="3" key="1">
    <citation type="submission" date="2022-11" db="UniProtKB">
        <authorList>
            <consortium name="WormBaseParasite"/>
        </authorList>
    </citation>
    <scope>IDENTIFICATION</scope>
</reference>
<sequence>MEGLSEEKQDEEEYFLVNYLTDDEKSDRNEIQHHWPITSLVNRANEAIKHIIRPNQERRQLYSDDEEEREWTRQRRNVRQNDRDTYEPEVIIRQEPSQTSISSMNALKVDSVRLPTCTGGC</sequence>
<name>A0A915M167_MELJA</name>
<evidence type="ECO:0000313" key="3">
    <source>
        <dbReference type="WBParaSite" id="scaffold25788_cov203.g20424"/>
    </source>
</evidence>
<accession>A0A915M167</accession>
<organism evidence="2 3">
    <name type="scientific">Meloidogyne javanica</name>
    <name type="common">Root-knot nematode worm</name>
    <dbReference type="NCBI Taxonomy" id="6303"/>
    <lineage>
        <taxon>Eukaryota</taxon>
        <taxon>Metazoa</taxon>
        <taxon>Ecdysozoa</taxon>
        <taxon>Nematoda</taxon>
        <taxon>Chromadorea</taxon>
        <taxon>Rhabditida</taxon>
        <taxon>Tylenchina</taxon>
        <taxon>Tylenchomorpha</taxon>
        <taxon>Tylenchoidea</taxon>
        <taxon>Meloidogynidae</taxon>
        <taxon>Meloidogyninae</taxon>
        <taxon>Meloidogyne</taxon>
        <taxon>Meloidogyne incognita group</taxon>
    </lineage>
</organism>
<dbReference type="AlphaFoldDB" id="A0A915M167"/>
<keyword evidence="2" id="KW-1185">Reference proteome</keyword>
<evidence type="ECO:0000313" key="2">
    <source>
        <dbReference type="Proteomes" id="UP000887561"/>
    </source>
</evidence>
<evidence type="ECO:0000256" key="1">
    <source>
        <dbReference type="SAM" id="MobiDB-lite"/>
    </source>
</evidence>
<feature type="region of interest" description="Disordered" evidence="1">
    <location>
        <begin position="56"/>
        <end position="88"/>
    </location>
</feature>
<proteinExistence type="predicted"/>
<protein>
    <submittedName>
        <fullName evidence="3">Uncharacterized protein</fullName>
    </submittedName>
</protein>
<dbReference type="WBParaSite" id="scaffold25788_cov203.g20424">
    <property type="protein sequence ID" value="scaffold25788_cov203.g20424"/>
    <property type="gene ID" value="scaffold25788_cov203.g20424"/>
</dbReference>
<feature type="compositionally biased region" description="Basic and acidic residues" evidence="1">
    <location>
        <begin position="79"/>
        <end position="88"/>
    </location>
</feature>
<dbReference type="Proteomes" id="UP000887561">
    <property type="component" value="Unplaced"/>
</dbReference>